<feature type="region of interest" description="Disordered" evidence="1">
    <location>
        <begin position="1"/>
        <end position="33"/>
    </location>
</feature>
<dbReference type="Proteomes" id="UP000030653">
    <property type="component" value="Unassembled WGS sequence"/>
</dbReference>
<keyword evidence="3" id="KW-1185">Reference proteome</keyword>
<proteinExistence type="predicted"/>
<feature type="compositionally biased region" description="Polar residues" evidence="1">
    <location>
        <begin position="1"/>
        <end position="10"/>
    </location>
</feature>
<dbReference type="GeneID" id="63683713"/>
<dbReference type="AlphaFoldDB" id="M5FYZ8"/>
<protein>
    <submittedName>
        <fullName evidence="2">Uncharacterized protein</fullName>
    </submittedName>
</protein>
<dbReference type="EMBL" id="JH795865">
    <property type="protein sequence ID" value="EJU01120.1"/>
    <property type="molecule type" value="Genomic_DNA"/>
</dbReference>
<evidence type="ECO:0000313" key="3">
    <source>
        <dbReference type="Proteomes" id="UP000030653"/>
    </source>
</evidence>
<gene>
    <name evidence="2" type="ORF">DACRYDRAFT_108451</name>
</gene>
<feature type="compositionally biased region" description="Basic and acidic residues" evidence="1">
    <location>
        <begin position="14"/>
        <end position="31"/>
    </location>
</feature>
<accession>M5FYZ8</accession>
<dbReference type="STRING" id="1858805.M5FYZ8"/>
<organism evidence="2 3">
    <name type="scientific">Dacryopinax primogenitus (strain DJM 731)</name>
    <name type="common">Brown rot fungus</name>
    <dbReference type="NCBI Taxonomy" id="1858805"/>
    <lineage>
        <taxon>Eukaryota</taxon>
        <taxon>Fungi</taxon>
        <taxon>Dikarya</taxon>
        <taxon>Basidiomycota</taxon>
        <taxon>Agaricomycotina</taxon>
        <taxon>Dacrymycetes</taxon>
        <taxon>Dacrymycetales</taxon>
        <taxon>Dacrymycetaceae</taxon>
        <taxon>Dacryopinax</taxon>
    </lineage>
</organism>
<name>M5FYZ8_DACPD</name>
<evidence type="ECO:0000256" key="1">
    <source>
        <dbReference type="SAM" id="MobiDB-lite"/>
    </source>
</evidence>
<evidence type="ECO:0000313" key="2">
    <source>
        <dbReference type="EMBL" id="EJU01120.1"/>
    </source>
</evidence>
<sequence length="305" mass="33909">MHFLTGNDQSLAPREQKASKSSKPDKVDVKGKGKGFSACIHVDRGKKKAQSYPKDKKICLEVVDSNIGSGGGLQEGALEETLGETEAEEFAYITKEKYPNRALTIECLEEMMGRKKPKSLLLTFMPDLNLPPSIGHPFPPAHHLPLDDEIYNHLGLDLATFDHSGKPKVDLCQAMAGQLIVKANARWLEVKHGDGIKEGWDDAMLGRQQEWEALNPEERTAKETKRHTAAAQLCFEYCQQLKANMKKAWEKMKAFGKHICKSHSIEALKIAFIYALWAVLQKFGVKEPEEVMQEALGLGDVVGGV</sequence>
<dbReference type="HOGENOM" id="CLU_912225_0_0_1"/>
<reference evidence="2 3" key="1">
    <citation type="journal article" date="2012" name="Science">
        <title>The Paleozoic origin of enzymatic lignin decomposition reconstructed from 31 fungal genomes.</title>
        <authorList>
            <person name="Floudas D."/>
            <person name="Binder M."/>
            <person name="Riley R."/>
            <person name="Barry K."/>
            <person name="Blanchette R.A."/>
            <person name="Henrissat B."/>
            <person name="Martinez A.T."/>
            <person name="Otillar R."/>
            <person name="Spatafora J.W."/>
            <person name="Yadav J.S."/>
            <person name="Aerts A."/>
            <person name="Benoit I."/>
            <person name="Boyd A."/>
            <person name="Carlson A."/>
            <person name="Copeland A."/>
            <person name="Coutinho P.M."/>
            <person name="de Vries R.P."/>
            <person name="Ferreira P."/>
            <person name="Findley K."/>
            <person name="Foster B."/>
            <person name="Gaskell J."/>
            <person name="Glotzer D."/>
            <person name="Gorecki P."/>
            <person name="Heitman J."/>
            <person name="Hesse C."/>
            <person name="Hori C."/>
            <person name="Igarashi K."/>
            <person name="Jurgens J.A."/>
            <person name="Kallen N."/>
            <person name="Kersten P."/>
            <person name="Kohler A."/>
            <person name="Kuees U."/>
            <person name="Kumar T.K.A."/>
            <person name="Kuo A."/>
            <person name="LaButti K."/>
            <person name="Larrondo L.F."/>
            <person name="Lindquist E."/>
            <person name="Ling A."/>
            <person name="Lombard V."/>
            <person name="Lucas S."/>
            <person name="Lundell T."/>
            <person name="Martin R."/>
            <person name="McLaughlin D.J."/>
            <person name="Morgenstern I."/>
            <person name="Morin E."/>
            <person name="Murat C."/>
            <person name="Nagy L.G."/>
            <person name="Nolan M."/>
            <person name="Ohm R.A."/>
            <person name="Patyshakuliyeva A."/>
            <person name="Rokas A."/>
            <person name="Ruiz-Duenas F.J."/>
            <person name="Sabat G."/>
            <person name="Salamov A."/>
            <person name="Samejima M."/>
            <person name="Schmutz J."/>
            <person name="Slot J.C."/>
            <person name="St John F."/>
            <person name="Stenlid J."/>
            <person name="Sun H."/>
            <person name="Sun S."/>
            <person name="Syed K."/>
            <person name="Tsang A."/>
            <person name="Wiebenga A."/>
            <person name="Young D."/>
            <person name="Pisabarro A."/>
            <person name="Eastwood D.C."/>
            <person name="Martin F."/>
            <person name="Cullen D."/>
            <person name="Grigoriev I.V."/>
            <person name="Hibbett D.S."/>
        </authorList>
    </citation>
    <scope>NUCLEOTIDE SEQUENCE [LARGE SCALE GENOMIC DNA]</scope>
    <source>
        <strain evidence="2 3">DJM-731 SS1</strain>
    </source>
</reference>
<dbReference type="RefSeq" id="XP_040628017.1">
    <property type="nucleotide sequence ID" value="XM_040768651.1"/>
</dbReference>